<evidence type="ECO:0000313" key="9">
    <source>
        <dbReference type="Proteomes" id="UP000054526"/>
    </source>
</evidence>
<dbReference type="Proteomes" id="UP000054526">
    <property type="component" value="Unassembled WGS sequence"/>
</dbReference>
<dbReference type="InterPro" id="IPR051533">
    <property type="entry name" value="WaaL-like"/>
</dbReference>
<feature type="repeat" description="TPR" evidence="5">
    <location>
        <begin position="560"/>
        <end position="593"/>
    </location>
</feature>
<accession>A0ABR5A7F5</accession>
<dbReference type="PANTHER" id="PTHR37422">
    <property type="entry name" value="TEICHURONIC ACID BIOSYNTHESIS PROTEIN TUAE"/>
    <property type="match status" value="1"/>
</dbReference>
<keyword evidence="5" id="KW-0802">TPR repeat</keyword>
<dbReference type="PROSITE" id="PS50005">
    <property type="entry name" value="TPR"/>
    <property type="match status" value="1"/>
</dbReference>
<name>A0ABR5A7F5_9BACL</name>
<feature type="transmembrane region" description="Helical" evidence="6">
    <location>
        <begin position="63"/>
        <end position="83"/>
    </location>
</feature>
<feature type="transmembrane region" description="Helical" evidence="6">
    <location>
        <begin position="197"/>
        <end position="214"/>
    </location>
</feature>
<feature type="transmembrane region" description="Helical" evidence="6">
    <location>
        <begin position="396"/>
        <end position="415"/>
    </location>
</feature>
<proteinExistence type="predicted"/>
<dbReference type="Pfam" id="PF04932">
    <property type="entry name" value="Wzy_C"/>
    <property type="match status" value="1"/>
</dbReference>
<evidence type="ECO:0000256" key="5">
    <source>
        <dbReference type="PROSITE-ProRule" id="PRU00339"/>
    </source>
</evidence>
<dbReference type="InterPro" id="IPR007016">
    <property type="entry name" value="O-antigen_ligase-rel_domated"/>
</dbReference>
<dbReference type="EMBL" id="JXAL01000004">
    <property type="protein sequence ID" value="KIL36832.1"/>
    <property type="molecule type" value="Genomic_DNA"/>
</dbReference>
<organism evidence="8 9">
    <name type="scientific">Cohnella kolymensis</name>
    <dbReference type="NCBI Taxonomy" id="1590652"/>
    <lineage>
        <taxon>Bacteria</taxon>
        <taxon>Bacillati</taxon>
        <taxon>Bacillota</taxon>
        <taxon>Bacilli</taxon>
        <taxon>Bacillales</taxon>
        <taxon>Paenibacillaceae</taxon>
        <taxon>Cohnella</taxon>
    </lineage>
</organism>
<evidence type="ECO:0000256" key="4">
    <source>
        <dbReference type="ARBA" id="ARBA00023136"/>
    </source>
</evidence>
<keyword evidence="2 6" id="KW-0812">Transmembrane</keyword>
<dbReference type="SUPFAM" id="SSF48452">
    <property type="entry name" value="TPR-like"/>
    <property type="match status" value="1"/>
</dbReference>
<evidence type="ECO:0000313" key="8">
    <source>
        <dbReference type="EMBL" id="KIL36832.1"/>
    </source>
</evidence>
<comment type="subcellular location">
    <subcellularLocation>
        <location evidence="1">Membrane</location>
        <topology evidence="1">Multi-pass membrane protein</topology>
    </subcellularLocation>
</comment>
<evidence type="ECO:0000256" key="6">
    <source>
        <dbReference type="SAM" id="Phobius"/>
    </source>
</evidence>
<keyword evidence="4 6" id="KW-0472">Membrane</keyword>
<gene>
    <name evidence="8" type="ORF">SD71_05335</name>
</gene>
<evidence type="ECO:0000256" key="2">
    <source>
        <dbReference type="ARBA" id="ARBA00022692"/>
    </source>
</evidence>
<feature type="transmembrane region" description="Helical" evidence="6">
    <location>
        <begin position="37"/>
        <end position="56"/>
    </location>
</feature>
<dbReference type="Gene3D" id="1.25.40.10">
    <property type="entry name" value="Tetratricopeptide repeat domain"/>
    <property type="match status" value="1"/>
</dbReference>
<feature type="transmembrane region" description="Helical" evidence="6">
    <location>
        <begin position="473"/>
        <end position="494"/>
    </location>
</feature>
<dbReference type="RefSeq" id="WP_041060657.1">
    <property type="nucleotide sequence ID" value="NZ_JXAL01000004.1"/>
</dbReference>
<dbReference type="PANTHER" id="PTHR37422:SF13">
    <property type="entry name" value="LIPOPOLYSACCHARIDE BIOSYNTHESIS PROTEIN PA4999-RELATED"/>
    <property type="match status" value="1"/>
</dbReference>
<feature type="transmembrane region" description="Helical" evidence="6">
    <location>
        <begin position="220"/>
        <end position="236"/>
    </location>
</feature>
<evidence type="ECO:0000259" key="7">
    <source>
        <dbReference type="Pfam" id="PF04932"/>
    </source>
</evidence>
<reference evidence="8 9" key="1">
    <citation type="submission" date="2014-12" db="EMBL/GenBank/DDBJ databases">
        <title>Draft genome sequence of Cohnella kolymensis strain B-2846.</title>
        <authorList>
            <person name="Karlyshev A.V."/>
            <person name="Kudryashova E.B."/>
        </authorList>
    </citation>
    <scope>NUCLEOTIDE SEQUENCE [LARGE SCALE GENOMIC DNA]</scope>
    <source>
        <strain evidence="8 9">VKM B-2846</strain>
    </source>
</reference>
<keyword evidence="3 6" id="KW-1133">Transmembrane helix</keyword>
<feature type="domain" description="O-antigen ligase-related" evidence="7">
    <location>
        <begin position="205"/>
        <end position="404"/>
    </location>
</feature>
<feature type="transmembrane region" description="Helical" evidence="6">
    <location>
        <begin position="163"/>
        <end position="185"/>
    </location>
</feature>
<feature type="transmembrane region" description="Helical" evidence="6">
    <location>
        <begin position="311"/>
        <end position="329"/>
    </location>
</feature>
<dbReference type="InterPro" id="IPR011990">
    <property type="entry name" value="TPR-like_helical_dom_sf"/>
</dbReference>
<feature type="transmembrane region" description="Helical" evidence="6">
    <location>
        <begin position="427"/>
        <end position="453"/>
    </location>
</feature>
<evidence type="ECO:0000256" key="3">
    <source>
        <dbReference type="ARBA" id="ARBA00022989"/>
    </source>
</evidence>
<feature type="transmembrane region" description="Helical" evidence="6">
    <location>
        <begin position="120"/>
        <end position="143"/>
    </location>
</feature>
<feature type="transmembrane region" description="Helical" evidence="6">
    <location>
        <begin position="271"/>
        <end position="290"/>
    </location>
</feature>
<evidence type="ECO:0000256" key="1">
    <source>
        <dbReference type="ARBA" id="ARBA00004141"/>
    </source>
</evidence>
<sequence>MSWLRKDLPAMLGFVGAASVLGWSAYRSGMFFDTDFYRLEIVLFISFCVWWAVRLLRERRMDVPLWSLLPLCMALLYAIHLAAEPLSVKGSTDSALRWTAYACCSVLCSALWHNKDRRKWGWAAIQASGLLLLAGGWAGWFGWLSFPDIVLRFNDAELSATGARLAGFMQYPNAYGAVLAAFLLMQLQTWGRGSGSARFVAAFSIVPFGAALLLTESRGAILALLLGIALSCLLLDRQARPRLLVSAGVASVLSAVTAKQAWSYLLEHQVGAVWSAAACCLAAAGLLILLDRNWRYEWFGRRSWVRRIVPWLAAAIGALIAGWLVFGAAGERVAANYGTVASRRLFYADAWEMFKDSPWLGWGGETWRMLFGLYQRQPYVGNEVHSGYVEILLDTGLAGLALLLFMLVVFIVKMWRYDRTAIAPASVLLVHAAVDFDWSYAYVWLLLIAWVMLHVPPAVHGGHRAPARTAAPAGRAALSALLLGSAAVGLWAAWRGDAAASARSAAGAAAAPAARAAQLRAALDANPAWARIRLELAPMLPARERASMLEAGLRYEPLAPPLWFELGMAYAELGDVAQARSGLREGLRLERFNRDNQTAAIASMARFAESRQSAGDEPRAREAAEAAVSFFRQYRALDLEVTAMDRPANGKSFALTTSAKFNAAKCLLILARTDEAHVLLLEVIAEDEGQWKEEAQKLLDTGSSN</sequence>
<feature type="transmembrane region" description="Helical" evidence="6">
    <location>
        <begin position="243"/>
        <end position="265"/>
    </location>
</feature>
<feature type="transmembrane region" description="Helical" evidence="6">
    <location>
        <begin position="95"/>
        <end position="113"/>
    </location>
</feature>
<comment type="caution">
    <text evidence="8">The sequence shown here is derived from an EMBL/GenBank/DDBJ whole genome shotgun (WGS) entry which is preliminary data.</text>
</comment>
<dbReference type="InterPro" id="IPR019734">
    <property type="entry name" value="TPR_rpt"/>
</dbReference>
<keyword evidence="9" id="KW-1185">Reference proteome</keyword>
<protein>
    <recommendedName>
        <fullName evidence="7">O-antigen ligase-related domain-containing protein</fullName>
    </recommendedName>
</protein>